<dbReference type="SUPFAM" id="SSF53474">
    <property type="entry name" value="alpha/beta-Hydrolases"/>
    <property type="match status" value="1"/>
</dbReference>
<evidence type="ECO:0000259" key="2">
    <source>
        <dbReference type="Pfam" id="PF00135"/>
    </source>
</evidence>
<sequence>MSGETIVNITFKTIKPPESFFDIGRPLVDPHRPRLYLQRRFDFLLLLGIALSFVALVAHLFLVVIQLPEVPPATSYVISQCASMDGEWNQEKNVLRYWAVPYAVPPVIEADTSFPEVMHDIAEKYSIPRGGFRWHRTFTVPDTEYCFLSFDDRCEFVDGRWNCRMRHLNRTAACVELDEAGEIIGNATEHCLTLDISMPVFKGTLLPVIVVFTGFRSLRSPMSGSKRNEPAYLPTDEAVLRFGAIWINARYRLGPFGSFYDFSRIGLTEKETHYMNFALRDQLAVLTWVQHNVGRFGGDASKVVLLAHGSGATSALALVQLQSRLNFSVPWFRSVWIASGALNWYDEKRASWQELIPYKIFTSLASCPWGLQKKVLHSNSPCAVTLRDKFMKMDLHTLTGIFKKQYEDWSAGILSTNRLQDTKPSMWYAIDQEFNLSAPPEWSRETVDRMFIHVNNYTRPNLHTLVFSSMSSEFEGFPGTADESQSDISSFKELLNQVVFPQYKGLFERLIHFEDIRARKPAAWPARMKDWDLMLSALSAVRYACPQAWLIANWLINRTLHEEVGRTKFYHIIHQEAPRYSYSNIPAPPNSGNRRLPFHGLDMLILTGNYQNQPISFDSYRYHLWENFNNFVQGQPLSNLCEITPNPEADEPVAEVGCLMTSYGAHKAQLNFTVDSICRQIDWESHYYDLAMYE</sequence>
<keyword evidence="1" id="KW-1133">Transmembrane helix</keyword>
<proteinExistence type="predicted"/>
<reference evidence="3" key="1">
    <citation type="submission" date="2019-03" db="EMBL/GenBank/DDBJ databases">
        <title>Improved annotation for the trematode Fasciola hepatica.</title>
        <authorList>
            <person name="Choi Y.-J."/>
            <person name="Martin J."/>
            <person name="Mitreva M."/>
        </authorList>
    </citation>
    <scope>NUCLEOTIDE SEQUENCE [LARGE SCALE GENOMIC DNA]</scope>
</reference>
<dbReference type="Proteomes" id="UP000230066">
    <property type="component" value="Unassembled WGS sequence"/>
</dbReference>
<dbReference type="Gene3D" id="3.40.50.1820">
    <property type="entry name" value="alpha/beta hydrolase"/>
    <property type="match status" value="1"/>
</dbReference>
<comment type="caution">
    <text evidence="3">The sequence shown here is derived from an EMBL/GenBank/DDBJ whole genome shotgun (WGS) entry which is preliminary data.</text>
</comment>
<organism evidence="3 4">
    <name type="scientific">Fasciola hepatica</name>
    <name type="common">Liver fluke</name>
    <dbReference type="NCBI Taxonomy" id="6192"/>
    <lineage>
        <taxon>Eukaryota</taxon>
        <taxon>Metazoa</taxon>
        <taxon>Spiralia</taxon>
        <taxon>Lophotrochozoa</taxon>
        <taxon>Platyhelminthes</taxon>
        <taxon>Trematoda</taxon>
        <taxon>Digenea</taxon>
        <taxon>Plagiorchiida</taxon>
        <taxon>Echinostomata</taxon>
        <taxon>Echinostomatoidea</taxon>
        <taxon>Fasciolidae</taxon>
        <taxon>Fasciola</taxon>
    </lineage>
</organism>
<feature type="transmembrane region" description="Helical" evidence="1">
    <location>
        <begin position="43"/>
        <end position="65"/>
    </location>
</feature>
<accession>A0A4E0RJZ9</accession>
<dbReference type="InterPro" id="IPR050309">
    <property type="entry name" value="Type-B_Carboxylest/Lipase"/>
</dbReference>
<dbReference type="InterPro" id="IPR029058">
    <property type="entry name" value="AB_hydrolase_fold"/>
</dbReference>
<evidence type="ECO:0000313" key="3">
    <source>
        <dbReference type="EMBL" id="THD28606.1"/>
    </source>
</evidence>
<feature type="domain" description="Carboxylesterase type B" evidence="2">
    <location>
        <begin position="185"/>
        <end position="320"/>
    </location>
</feature>
<dbReference type="EMBL" id="JXXN02000112">
    <property type="protein sequence ID" value="THD28606.1"/>
    <property type="molecule type" value="Genomic_DNA"/>
</dbReference>
<dbReference type="Pfam" id="PF00135">
    <property type="entry name" value="COesterase"/>
    <property type="match status" value="1"/>
</dbReference>
<protein>
    <submittedName>
        <fullName evidence="3">Neurotactin</fullName>
    </submittedName>
</protein>
<gene>
    <name evidence="3" type="ORF">D915_000547</name>
</gene>
<evidence type="ECO:0000313" key="4">
    <source>
        <dbReference type="Proteomes" id="UP000230066"/>
    </source>
</evidence>
<keyword evidence="4" id="KW-1185">Reference proteome</keyword>
<evidence type="ECO:0000256" key="1">
    <source>
        <dbReference type="SAM" id="Phobius"/>
    </source>
</evidence>
<dbReference type="AlphaFoldDB" id="A0A4E0RJZ9"/>
<dbReference type="PANTHER" id="PTHR11559">
    <property type="entry name" value="CARBOXYLESTERASE"/>
    <property type="match status" value="1"/>
</dbReference>
<name>A0A4E0RJZ9_FASHE</name>
<keyword evidence="1" id="KW-0472">Membrane</keyword>
<keyword evidence="1" id="KW-0812">Transmembrane</keyword>
<dbReference type="ESTHER" id="fashe-a0a4e0rjz9">
    <property type="family name" value="Neurotactin"/>
</dbReference>
<dbReference type="InterPro" id="IPR002018">
    <property type="entry name" value="CarbesteraseB"/>
</dbReference>